<dbReference type="Pfam" id="PF09278">
    <property type="entry name" value="MerR-DNA-bind"/>
    <property type="match status" value="1"/>
</dbReference>
<protein>
    <submittedName>
        <fullName evidence="5">MerR family transcriptional regulator</fullName>
    </submittedName>
</protein>
<dbReference type="EMBL" id="QHLQ01000012">
    <property type="protein sequence ID" value="NIZ61958.1"/>
    <property type="molecule type" value="Genomic_DNA"/>
</dbReference>
<dbReference type="PANTHER" id="PTHR30204">
    <property type="entry name" value="REDOX-CYCLING DRUG-SENSING TRANSCRIPTIONAL ACTIVATOR SOXR"/>
    <property type="match status" value="1"/>
</dbReference>
<evidence type="ECO:0000259" key="4">
    <source>
        <dbReference type="PROSITE" id="PS50937"/>
    </source>
</evidence>
<evidence type="ECO:0000256" key="2">
    <source>
        <dbReference type="ARBA" id="ARBA00023125"/>
    </source>
</evidence>
<proteinExistence type="predicted"/>
<evidence type="ECO:0000313" key="6">
    <source>
        <dbReference type="Proteomes" id="UP001429564"/>
    </source>
</evidence>
<dbReference type="InterPro" id="IPR009061">
    <property type="entry name" value="DNA-bd_dom_put_sf"/>
</dbReference>
<reference evidence="5 6" key="1">
    <citation type="submission" date="2018-05" db="EMBL/GenBank/DDBJ databases">
        <authorList>
            <person name="Zhang Y.-J."/>
        </authorList>
    </citation>
    <scope>NUCLEOTIDE SEQUENCE [LARGE SCALE GENOMIC DNA]</scope>
    <source>
        <strain evidence="5 6">CY04</strain>
    </source>
</reference>
<keyword evidence="1" id="KW-0805">Transcription regulation</keyword>
<name>A0ABX0W8H3_9RHOB</name>
<gene>
    <name evidence="5" type="ORF">DL239_13330</name>
</gene>
<dbReference type="Proteomes" id="UP001429564">
    <property type="component" value="Unassembled WGS sequence"/>
</dbReference>
<dbReference type="InterPro" id="IPR047057">
    <property type="entry name" value="MerR_fam"/>
</dbReference>
<organism evidence="5 6">
    <name type="scientific">Parasedimentitalea denitrificans</name>
    <dbReference type="NCBI Taxonomy" id="2211118"/>
    <lineage>
        <taxon>Bacteria</taxon>
        <taxon>Pseudomonadati</taxon>
        <taxon>Pseudomonadota</taxon>
        <taxon>Alphaproteobacteria</taxon>
        <taxon>Rhodobacterales</taxon>
        <taxon>Paracoccaceae</taxon>
        <taxon>Parasedimentitalea</taxon>
    </lineage>
</organism>
<evidence type="ECO:0000313" key="5">
    <source>
        <dbReference type="EMBL" id="NIZ61958.1"/>
    </source>
</evidence>
<dbReference type="Pfam" id="PF00376">
    <property type="entry name" value="MerR"/>
    <property type="match status" value="1"/>
</dbReference>
<feature type="domain" description="HTH merR-type" evidence="4">
    <location>
        <begin position="25"/>
        <end position="94"/>
    </location>
</feature>
<accession>A0ABX0W8H3</accession>
<dbReference type="PRINTS" id="PR00040">
    <property type="entry name" value="HTHMERR"/>
</dbReference>
<dbReference type="SUPFAM" id="SSF46955">
    <property type="entry name" value="Putative DNA-binding domain"/>
    <property type="match status" value="1"/>
</dbReference>
<dbReference type="PROSITE" id="PS50937">
    <property type="entry name" value="HTH_MERR_2"/>
    <property type="match status" value="1"/>
</dbReference>
<dbReference type="Gene3D" id="1.10.1660.10">
    <property type="match status" value="1"/>
</dbReference>
<evidence type="ECO:0000256" key="1">
    <source>
        <dbReference type="ARBA" id="ARBA00023015"/>
    </source>
</evidence>
<keyword evidence="3" id="KW-0804">Transcription</keyword>
<sequence length="163" mass="18454">MSQPVIRLSYLAICRRYRSKRRFAVVTIGEAARRSGVGIELIRYYERTGVVAGPERSQSGRRQYQSVEIHALRFIRRCRDLGFSLAEAKSLLGLASSERLACADAQSLGQHHLENIRTKISDLQQMETAMVQLMRPCDAGKQECSMLDTLLEGPESEWPPQDK</sequence>
<evidence type="ECO:0000256" key="3">
    <source>
        <dbReference type="ARBA" id="ARBA00023163"/>
    </source>
</evidence>
<keyword evidence="2" id="KW-0238">DNA-binding</keyword>
<comment type="caution">
    <text evidence="5">The sequence shown here is derived from an EMBL/GenBank/DDBJ whole genome shotgun (WGS) entry which is preliminary data.</text>
</comment>
<dbReference type="SMART" id="SM00422">
    <property type="entry name" value="HTH_MERR"/>
    <property type="match status" value="1"/>
</dbReference>
<dbReference type="InterPro" id="IPR000551">
    <property type="entry name" value="MerR-type_HTH_dom"/>
</dbReference>
<dbReference type="PANTHER" id="PTHR30204:SF94">
    <property type="entry name" value="HEAVY METAL-DEPENDENT TRANSCRIPTIONAL REGULATOR HI_0293-RELATED"/>
    <property type="match status" value="1"/>
</dbReference>
<keyword evidence="6" id="KW-1185">Reference proteome</keyword>
<dbReference type="InterPro" id="IPR015358">
    <property type="entry name" value="Tscrpt_reg_MerR_DNA-bd"/>
</dbReference>